<feature type="domain" description="NrS-1 polymerase-like helicase" evidence="1">
    <location>
        <begin position="82"/>
        <end position="155"/>
    </location>
</feature>
<protein>
    <recommendedName>
        <fullName evidence="1">NrS-1 polymerase-like helicase domain-containing protein</fullName>
    </recommendedName>
</protein>
<dbReference type="EMBL" id="SNRW01030951">
    <property type="protein sequence ID" value="KAA6357723.1"/>
    <property type="molecule type" value="Genomic_DNA"/>
</dbReference>
<evidence type="ECO:0000313" key="3">
    <source>
        <dbReference type="Proteomes" id="UP000324800"/>
    </source>
</evidence>
<dbReference type="InterPro" id="IPR045455">
    <property type="entry name" value="NrS-1_pol-like_helicase"/>
</dbReference>
<proteinExistence type="predicted"/>
<evidence type="ECO:0000313" key="2">
    <source>
        <dbReference type="EMBL" id="KAA6357723.1"/>
    </source>
</evidence>
<reference evidence="2 3" key="1">
    <citation type="submission" date="2019-03" db="EMBL/GenBank/DDBJ databases">
        <title>Single cell metagenomics reveals metabolic interactions within the superorganism composed of flagellate Streblomastix strix and complex community of Bacteroidetes bacteria on its surface.</title>
        <authorList>
            <person name="Treitli S.C."/>
            <person name="Kolisko M."/>
            <person name="Husnik F."/>
            <person name="Keeling P."/>
            <person name="Hampl V."/>
        </authorList>
    </citation>
    <scope>NUCLEOTIDE SEQUENCE [LARGE SCALE GENOMIC DNA]</scope>
    <source>
        <strain evidence="2">ST1C</strain>
    </source>
</reference>
<comment type="caution">
    <text evidence="2">The sequence shown here is derived from an EMBL/GenBank/DDBJ whole genome shotgun (WGS) entry which is preliminary data.</text>
</comment>
<accession>A0A5J4TJ09</accession>
<name>A0A5J4TJ09_9EUKA</name>
<dbReference type="AlphaFoldDB" id="A0A5J4TJ09"/>
<organism evidence="2 3">
    <name type="scientific">Streblomastix strix</name>
    <dbReference type="NCBI Taxonomy" id="222440"/>
    <lineage>
        <taxon>Eukaryota</taxon>
        <taxon>Metamonada</taxon>
        <taxon>Preaxostyla</taxon>
        <taxon>Oxymonadida</taxon>
        <taxon>Streblomastigidae</taxon>
        <taxon>Streblomastix</taxon>
    </lineage>
</organism>
<evidence type="ECO:0000259" key="1">
    <source>
        <dbReference type="Pfam" id="PF19263"/>
    </source>
</evidence>
<dbReference type="Proteomes" id="UP000324800">
    <property type="component" value="Unassembled WGS sequence"/>
</dbReference>
<feature type="non-terminal residue" evidence="2">
    <location>
        <position position="1"/>
    </location>
</feature>
<dbReference type="Pfam" id="PF19263">
    <property type="entry name" value="DUF5906"/>
    <property type="match status" value="1"/>
</dbReference>
<gene>
    <name evidence="2" type="ORF">EZS28_046750</name>
</gene>
<sequence>RVEGLSNIRKFKKLASNADKNYGQAASNGERKPNLWILTKILRLWQDGKKTITAFDAQEQYHSLFEKIVQNAGKKTETAIILQGLQSIGKNVFTNVLSELFAGYSSKNITDTDDFVGKFNAAIENKVLIIANEMKNFGESRMSNMDALKSIITEYSDISQFEPRNIPITQDMKDIIKTS</sequence>